<accession>A0A4Z2D089</accession>
<dbReference type="EMBL" id="SKCS01000383">
    <property type="protein sequence ID" value="TNN09922.1"/>
    <property type="molecule type" value="Genomic_DNA"/>
</dbReference>
<evidence type="ECO:0000313" key="1">
    <source>
        <dbReference type="EMBL" id="TNN09922.1"/>
    </source>
</evidence>
<dbReference type="InterPro" id="IPR015919">
    <property type="entry name" value="Cadherin-like_sf"/>
</dbReference>
<dbReference type="STRING" id="6182.A0A4Z2D089"/>
<comment type="caution">
    <text evidence="1">The sequence shown here is derived from an EMBL/GenBank/DDBJ whole genome shotgun (WGS) entry which is preliminary data.</text>
</comment>
<sequence length="292" mass="33818">MNFFLAPIVFSCNNQLNRLCNAYTINIRQLFNHQLNDYYILKLTTTSSNQLQHRTSNHSIVSIKIILHIKYINDNNTIFSSSLHNSMKTIYASLMIRLYEIGLYPPYYIINLSISYKISHDYIIINLYSYNQNIKRNKHIYILQKIWLLHEDTNNSNSNNEIVQLLHEKPFVTLNPYTGVLSLTRQLSLTDVGKYILCITMQDHSTPEFITKLHIIYLHILAMEMHQRPVNDLPDSLSNNPISPSSSSFLSHSLSSSSSLSPTSPMLYSQSNLPISINKDEHKSHEPKLHHQ</sequence>
<name>A0A4Z2D089_SCHJA</name>
<dbReference type="SUPFAM" id="SSF49313">
    <property type="entry name" value="Cadherin-like"/>
    <property type="match status" value="1"/>
</dbReference>
<reference evidence="1 2" key="1">
    <citation type="submission" date="2019-03" db="EMBL/GenBank/DDBJ databases">
        <title>An improved genome assembly of the fluke Schistosoma japonicum.</title>
        <authorList>
            <person name="Hu W."/>
            <person name="Luo F."/>
            <person name="Yin M."/>
            <person name="Mo X."/>
            <person name="Sun C."/>
            <person name="Wu Q."/>
            <person name="Zhu B."/>
            <person name="Xiang M."/>
            <person name="Wang J."/>
            <person name="Wang Y."/>
            <person name="Zhang T."/>
            <person name="Xu B."/>
            <person name="Zheng H."/>
            <person name="Feng Z."/>
        </authorList>
    </citation>
    <scope>NUCLEOTIDE SEQUENCE [LARGE SCALE GENOMIC DNA]</scope>
    <source>
        <strain evidence="1">HuSjv2</strain>
        <tissue evidence="1">Worms</tissue>
    </source>
</reference>
<dbReference type="OrthoDB" id="6252479at2759"/>
<dbReference type="AlphaFoldDB" id="A0A4Z2D089"/>
<keyword evidence="2" id="KW-1185">Reference proteome</keyword>
<proteinExistence type="predicted"/>
<evidence type="ECO:0000313" key="2">
    <source>
        <dbReference type="Proteomes" id="UP000311919"/>
    </source>
</evidence>
<protein>
    <submittedName>
        <fullName evidence="1">Cadherin domain</fullName>
    </submittedName>
</protein>
<gene>
    <name evidence="1" type="ORF">EWB00_005883</name>
</gene>
<dbReference type="GO" id="GO:0016020">
    <property type="term" value="C:membrane"/>
    <property type="evidence" value="ECO:0007669"/>
    <property type="project" value="InterPro"/>
</dbReference>
<dbReference type="GO" id="GO:0005509">
    <property type="term" value="F:calcium ion binding"/>
    <property type="evidence" value="ECO:0007669"/>
    <property type="project" value="InterPro"/>
</dbReference>
<dbReference type="Proteomes" id="UP000311919">
    <property type="component" value="Unassembled WGS sequence"/>
</dbReference>
<organism evidence="1 2">
    <name type="scientific">Schistosoma japonicum</name>
    <name type="common">Blood fluke</name>
    <dbReference type="NCBI Taxonomy" id="6182"/>
    <lineage>
        <taxon>Eukaryota</taxon>
        <taxon>Metazoa</taxon>
        <taxon>Spiralia</taxon>
        <taxon>Lophotrochozoa</taxon>
        <taxon>Platyhelminthes</taxon>
        <taxon>Trematoda</taxon>
        <taxon>Digenea</taxon>
        <taxon>Strigeidida</taxon>
        <taxon>Schistosomatoidea</taxon>
        <taxon>Schistosomatidae</taxon>
        <taxon>Schistosoma</taxon>
    </lineage>
</organism>